<dbReference type="EMBL" id="CAAALY010246332">
    <property type="protein sequence ID" value="VEL33753.1"/>
    <property type="molecule type" value="Genomic_DNA"/>
</dbReference>
<organism evidence="1 2">
    <name type="scientific">Protopolystoma xenopodis</name>
    <dbReference type="NCBI Taxonomy" id="117903"/>
    <lineage>
        <taxon>Eukaryota</taxon>
        <taxon>Metazoa</taxon>
        <taxon>Spiralia</taxon>
        <taxon>Lophotrochozoa</taxon>
        <taxon>Platyhelminthes</taxon>
        <taxon>Monogenea</taxon>
        <taxon>Polyopisthocotylea</taxon>
        <taxon>Polystomatidea</taxon>
        <taxon>Polystomatidae</taxon>
        <taxon>Protopolystoma</taxon>
    </lineage>
</organism>
<gene>
    <name evidence="1" type="ORF">PXEA_LOCUS27193</name>
</gene>
<name>A0A3S5CSU0_9PLAT</name>
<protein>
    <submittedName>
        <fullName evidence="1">Uncharacterized protein</fullName>
    </submittedName>
</protein>
<dbReference type="AlphaFoldDB" id="A0A3S5CSU0"/>
<dbReference type="Proteomes" id="UP000784294">
    <property type="component" value="Unassembled WGS sequence"/>
</dbReference>
<evidence type="ECO:0000313" key="2">
    <source>
        <dbReference type="Proteomes" id="UP000784294"/>
    </source>
</evidence>
<proteinExistence type="predicted"/>
<evidence type="ECO:0000313" key="1">
    <source>
        <dbReference type="EMBL" id="VEL33753.1"/>
    </source>
</evidence>
<accession>A0A3S5CSU0</accession>
<reference evidence="1" key="1">
    <citation type="submission" date="2018-11" db="EMBL/GenBank/DDBJ databases">
        <authorList>
            <consortium name="Pathogen Informatics"/>
        </authorList>
    </citation>
    <scope>NUCLEOTIDE SEQUENCE</scope>
</reference>
<keyword evidence="2" id="KW-1185">Reference proteome</keyword>
<sequence length="66" mass="7239">MSGWMDSLRLHTPQSLMSTLRRTDSSGRLVSQSVSRSFSSSHAPAATCRRDSASSDHFIARCSHSL</sequence>
<comment type="caution">
    <text evidence="1">The sequence shown here is derived from an EMBL/GenBank/DDBJ whole genome shotgun (WGS) entry which is preliminary data.</text>
</comment>